<dbReference type="Proteomes" id="UP000551501">
    <property type="component" value="Unassembled WGS sequence"/>
</dbReference>
<evidence type="ECO:0000313" key="8">
    <source>
        <dbReference type="Proteomes" id="UP000551501"/>
    </source>
</evidence>
<dbReference type="PROSITE" id="PS50949">
    <property type="entry name" value="HTH_GNTR"/>
    <property type="match status" value="1"/>
</dbReference>
<sequence>MADKVQSAGDSFESLSGDDTPLFTRVKPRRGFEHVSEQIRAAVTEGRIKPGGRLPAERDMAEIFGVSRQGVREALRGLEMSGMVESRPGVNGGVFIRPGDPAVVTRAVNDLASLGALSSESLLEARILLTSDVIRLVCERATEEDFVRLDEDIAKVERYTDSIEEVGSTRTIRITHFYTLLAEATHNEVLVMLMNSLASVVQARITRVSPRPLTNVGEMRRQFVASLRERDAEAAITQMSAHLKRLEEQLSEREQELAG</sequence>
<dbReference type="GO" id="GO:0003677">
    <property type="term" value="F:DNA binding"/>
    <property type="evidence" value="ECO:0007669"/>
    <property type="project" value="UniProtKB-KW"/>
</dbReference>
<keyword evidence="2 7" id="KW-0238">DNA-binding</keyword>
<protein>
    <submittedName>
        <fullName evidence="7">DNA-binding FadR family transcriptional regulator</fullName>
    </submittedName>
</protein>
<dbReference type="InterPro" id="IPR011711">
    <property type="entry name" value="GntR_C"/>
</dbReference>
<dbReference type="InterPro" id="IPR008920">
    <property type="entry name" value="TF_FadR/GntR_C"/>
</dbReference>
<feature type="coiled-coil region" evidence="4">
    <location>
        <begin position="229"/>
        <end position="256"/>
    </location>
</feature>
<evidence type="ECO:0000256" key="5">
    <source>
        <dbReference type="SAM" id="MobiDB-lite"/>
    </source>
</evidence>
<dbReference type="Pfam" id="PF07729">
    <property type="entry name" value="FCD"/>
    <property type="match status" value="1"/>
</dbReference>
<accession>A0A840EZK7</accession>
<comment type="caution">
    <text evidence="7">The sequence shown here is derived from an EMBL/GenBank/DDBJ whole genome shotgun (WGS) entry which is preliminary data.</text>
</comment>
<dbReference type="SMART" id="SM00895">
    <property type="entry name" value="FCD"/>
    <property type="match status" value="1"/>
</dbReference>
<dbReference type="CDD" id="cd07377">
    <property type="entry name" value="WHTH_GntR"/>
    <property type="match status" value="1"/>
</dbReference>
<evidence type="ECO:0000256" key="4">
    <source>
        <dbReference type="SAM" id="Coils"/>
    </source>
</evidence>
<dbReference type="PANTHER" id="PTHR43537:SF5">
    <property type="entry name" value="UXU OPERON TRANSCRIPTIONAL REGULATOR"/>
    <property type="match status" value="1"/>
</dbReference>
<dbReference type="GO" id="GO:0003700">
    <property type="term" value="F:DNA-binding transcription factor activity"/>
    <property type="evidence" value="ECO:0007669"/>
    <property type="project" value="InterPro"/>
</dbReference>
<organism evidence="7 8">
    <name type="scientific">Gordonia humi</name>
    <dbReference type="NCBI Taxonomy" id="686429"/>
    <lineage>
        <taxon>Bacteria</taxon>
        <taxon>Bacillati</taxon>
        <taxon>Actinomycetota</taxon>
        <taxon>Actinomycetes</taxon>
        <taxon>Mycobacteriales</taxon>
        <taxon>Gordoniaceae</taxon>
        <taxon>Gordonia</taxon>
    </lineage>
</organism>
<evidence type="ECO:0000256" key="3">
    <source>
        <dbReference type="ARBA" id="ARBA00023163"/>
    </source>
</evidence>
<dbReference type="SMART" id="SM00345">
    <property type="entry name" value="HTH_GNTR"/>
    <property type="match status" value="1"/>
</dbReference>
<keyword evidence="1" id="KW-0805">Transcription regulation</keyword>
<dbReference type="SUPFAM" id="SSF48008">
    <property type="entry name" value="GntR ligand-binding domain-like"/>
    <property type="match status" value="1"/>
</dbReference>
<dbReference type="InterPro" id="IPR036388">
    <property type="entry name" value="WH-like_DNA-bd_sf"/>
</dbReference>
<dbReference type="Pfam" id="PF00392">
    <property type="entry name" value="GntR"/>
    <property type="match status" value="1"/>
</dbReference>
<dbReference type="SUPFAM" id="SSF46785">
    <property type="entry name" value="Winged helix' DNA-binding domain"/>
    <property type="match status" value="1"/>
</dbReference>
<name>A0A840EZK7_9ACTN</name>
<dbReference type="EMBL" id="JACIFP010000001">
    <property type="protein sequence ID" value="MBB4133570.1"/>
    <property type="molecule type" value="Genomic_DNA"/>
</dbReference>
<dbReference type="PANTHER" id="PTHR43537">
    <property type="entry name" value="TRANSCRIPTIONAL REGULATOR, GNTR FAMILY"/>
    <property type="match status" value="1"/>
</dbReference>
<gene>
    <name evidence="7" type="ORF">BKA16_000122</name>
</gene>
<dbReference type="InterPro" id="IPR036390">
    <property type="entry name" value="WH_DNA-bd_sf"/>
</dbReference>
<reference evidence="7 8" key="1">
    <citation type="submission" date="2020-08" db="EMBL/GenBank/DDBJ databases">
        <title>Sequencing the genomes of 1000 actinobacteria strains.</title>
        <authorList>
            <person name="Klenk H.-P."/>
        </authorList>
    </citation>
    <scope>NUCLEOTIDE SEQUENCE [LARGE SCALE GENOMIC DNA]</scope>
    <source>
        <strain evidence="7 8">DSM 45298</strain>
    </source>
</reference>
<dbReference type="Gene3D" id="1.10.10.10">
    <property type="entry name" value="Winged helix-like DNA-binding domain superfamily/Winged helix DNA-binding domain"/>
    <property type="match status" value="1"/>
</dbReference>
<evidence type="ECO:0000256" key="2">
    <source>
        <dbReference type="ARBA" id="ARBA00023125"/>
    </source>
</evidence>
<dbReference type="Gene3D" id="1.20.120.530">
    <property type="entry name" value="GntR ligand-binding domain-like"/>
    <property type="match status" value="1"/>
</dbReference>
<evidence type="ECO:0000313" key="7">
    <source>
        <dbReference type="EMBL" id="MBB4133570.1"/>
    </source>
</evidence>
<dbReference type="PRINTS" id="PR00035">
    <property type="entry name" value="HTHGNTR"/>
</dbReference>
<evidence type="ECO:0000259" key="6">
    <source>
        <dbReference type="PROSITE" id="PS50949"/>
    </source>
</evidence>
<keyword evidence="8" id="KW-1185">Reference proteome</keyword>
<proteinExistence type="predicted"/>
<keyword evidence="4" id="KW-0175">Coiled coil</keyword>
<feature type="domain" description="HTH gntR-type" evidence="6">
    <location>
        <begin position="29"/>
        <end position="99"/>
    </location>
</feature>
<keyword evidence="3" id="KW-0804">Transcription</keyword>
<evidence type="ECO:0000256" key="1">
    <source>
        <dbReference type="ARBA" id="ARBA00023015"/>
    </source>
</evidence>
<dbReference type="RefSeq" id="WP_183368748.1">
    <property type="nucleotide sequence ID" value="NZ_BAABHL010000113.1"/>
</dbReference>
<dbReference type="AlphaFoldDB" id="A0A840EZK7"/>
<feature type="region of interest" description="Disordered" evidence="5">
    <location>
        <begin position="1"/>
        <end position="20"/>
    </location>
</feature>
<dbReference type="InterPro" id="IPR000524">
    <property type="entry name" value="Tscrpt_reg_HTH_GntR"/>
</dbReference>